<dbReference type="EMBL" id="JALLPJ020000822">
    <property type="protein sequence ID" value="KAL3782046.1"/>
    <property type="molecule type" value="Genomic_DNA"/>
</dbReference>
<evidence type="ECO:0000313" key="4">
    <source>
        <dbReference type="Proteomes" id="UP001530400"/>
    </source>
</evidence>
<comment type="caution">
    <text evidence="3">The sequence shown here is derived from an EMBL/GenBank/DDBJ whole genome shotgun (WGS) entry which is preliminary data.</text>
</comment>
<protein>
    <submittedName>
        <fullName evidence="3">Uncharacterized protein</fullName>
    </submittedName>
</protein>
<evidence type="ECO:0000256" key="1">
    <source>
        <dbReference type="SAM" id="MobiDB-lite"/>
    </source>
</evidence>
<name>A0ABD3P3U9_9STRA</name>
<organism evidence="3 4">
    <name type="scientific">Cyclotella atomus</name>
    <dbReference type="NCBI Taxonomy" id="382360"/>
    <lineage>
        <taxon>Eukaryota</taxon>
        <taxon>Sar</taxon>
        <taxon>Stramenopiles</taxon>
        <taxon>Ochrophyta</taxon>
        <taxon>Bacillariophyta</taxon>
        <taxon>Coscinodiscophyceae</taxon>
        <taxon>Thalassiosirophycidae</taxon>
        <taxon>Stephanodiscales</taxon>
        <taxon>Stephanodiscaceae</taxon>
        <taxon>Cyclotella</taxon>
    </lineage>
</organism>
<keyword evidence="2" id="KW-1133">Transmembrane helix</keyword>
<feature type="transmembrane region" description="Helical" evidence="2">
    <location>
        <begin position="74"/>
        <end position="95"/>
    </location>
</feature>
<sequence>MIRRSLAILSTKASRTIIRDPRKAKELREKAKEKARTAVAVQKENTSLQQQTPQHQQPPMAFEPSAQNQESLGIGSYMLAGAGMALGFTLVGALFGGI</sequence>
<accession>A0ABD3P3U9</accession>
<dbReference type="AlphaFoldDB" id="A0ABD3P3U9"/>
<keyword evidence="2" id="KW-0472">Membrane</keyword>
<evidence type="ECO:0000313" key="3">
    <source>
        <dbReference type="EMBL" id="KAL3782046.1"/>
    </source>
</evidence>
<reference evidence="3 4" key="1">
    <citation type="submission" date="2024-10" db="EMBL/GenBank/DDBJ databases">
        <title>Updated reference genomes for cyclostephanoid diatoms.</title>
        <authorList>
            <person name="Roberts W.R."/>
            <person name="Alverson A.J."/>
        </authorList>
    </citation>
    <scope>NUCLEOTIDE SEQUENCE [LARGE SCALE GENOMIC DNA]</scope>
    <source>
        <strain evidence="3 4">AJA010-31</strain>
    </source>
</reference>
<dbReference type="Proteomes" id="UP001530400">
    <property type="component" value="Unassembled WGS sequence"/>
</dbReference>
<feature type="compositionally biased region" description="Low complexity" evidence="1">
    <location>
        <begin position="49"/>
        <end position="59"/>
    </location>
</feature>
<feature type="region of interest" description="Disordered" evidence="1">
    <location>
        <begin position="40"/>
        <end position="67"/>
    </location>
</feature>
<gene>
    <name evidence="3" type="ORF">ACHAWO_000285</name>
</gene>
<evidence type="ECO:0000256" key="2">
    <source>
        <dbReference type="SAM" id="Phobius"/>
    </source>
</evidence>
<keyword evidence="2" id="KW-0812">Transmembrane</keyword>
<proteinExistence type="predicted"/>
<keyword evidence="4" id="KW-1185">Reference proteome</keyword>